<evidence type="ECO:0000256" key="1">
    <source>
        <dbReference type="SAM" id="SignalP"/>
    </source>
</evidence>
<feature type="chain" id="PRO_5046376748" description="Lipoprotein" evidence="1">
    <location>
        <begin position="30"/>
        <end position="79"/>
    </location>
</feature>
<organism evidence="2 3">
    <name type="scientific">Pseudoduganella buxea</name>
    <dbReference type="NCBI Taxonomy" id="1949069"/>
    <lineage>
        <taxon>Bacteria</taxon>
        <taxon>Pseudomonadati</taxon>
        <taxon>Pseudomonadota</taxon>
        <taxon>Betaproteobacteria</taxon>
        <taxon>Burkholderiales</taxon>
        <taxon>Oxalobacteraceae</taxon>
        <taxon>Telluria group</taxon>
        <taxon>Pseudoduganella</taxon>
    </lineage>
</organism>
<evidence type="ECO:0008006" key="4">
    <source>
        <dbReference type="Google" id="ProtNLM"/>
    </source>
</evidence>
<feature type="signal peptide" evidence="1">
    <location>
        <begin position="1"/>
        <end position="29"/>
    </location>
</feature>
<dbReference type="RefSeq" id="WP_229417956.1">
    <property type="nucleotide sequence ID" value="NZ_BMKG01000009.1"/>
</dbReference>
<protein>
    <recommendedName>
        <fullName evidence="4">Lipoprotein</fullName>
    </recommendedName>
</protein>
<dbReference type="Proteomes" id="UP000622638">
    <property type="component" value="Unassembled WGS sequence"/>
</dbReference>
<evidence type="ECO:0000313" key="2">
    <source>
        <dbReference type="EMBL" id="GGC02039.1"/>
    </source>
</evidence>
<comment type="caution">
    <text evidence="2">The sequence shown here is derived from an EMBL/GenBank/DDBJ whole genome shotgun (WGS) entry which is preliminary data.</text>
</comment>
<name>A0ABQ1KQD7_9BURK</name>
<evidence type="ECO:0000313" key="3">
    <source>
        <dbReference type="Proteomes" id="UP000622638"/>
    </source>
</evidence>
<reference evidence="3" key="1">
    <citation type="journal article" date="2019" name="Int. J. Syst. Evol. Microbiol.">
        <title>The Global Catalogue of Microorganisms (GCM) 10K type strain sequencing project: providing services to taxonomists for standard genome sequencing and annotation.</title>
        <authorList>
            <consortium name="The Broad Institute Genomics Platform"/>
            <consortium name="The Broad Institute Genome Sequencing Center for Infectious Disease"/>
            <person name="Wu L."/>
            <person name="Ma J."/>
        </authorList>
    </citation>
    <scope>NUCLEOTIDE SEQUENCE [LARGE SCALE GENOMIC DNA]</scope>
    <source>
        <strain evidence="3">CGMCC 1.15931</strain>
    </source>
</reference>
<dbReference type="EMBL" id="BMKG01000009">
    <property type="protein sequence ID" value="GGC02039.1"/>
    <property type="molecule type" value="Genomic_DNA"/>
</dbReference>
<proteinExistence type="predicted"/>
<keyword evidence="1" id="KW-0732">Signal</keyword>
<keyword evidence="3" id="KW-1185">Reference proteome</keyword>
<accession>A0ABQ1KQD7</accession>
<gene>
    <name evidence="2" type="ORF">GCM10011572_24950</name>
</gene>
<dbReference type="PROSITE" id="PS51257">
    <property type="entry name" value="PROKAR_LIPOPROTEIN"/>
    <property type="match status" value="1"/>
</dbReference>
<sequence>MKARRRVSMVRALVLPLLLPLALTGCLEAEQHPAWKEGAYAGKKDPRHYQTRFHGDRLSWMATIMNRNDKQNEYNRANP</sequence>